<feature type="domain" description="Glycosyltransferase subfamily 4-like N-terminal" evidence="4">
    <location>
        <begin position="20"/>
        <end position="186"/>
    </location>
</feature>
<dbReference type="OrthoDB" id="9804196at2"/>
<evidence type="ECO:0000256" key="2">
    <source>
        <dbReference type="ARBA" id="ARBA00022676"/>
    </source>
</evidence>
<evidence type="ECO:0000313" key="5">
    <source>
        <dbReference type="EMBL" id="BAM02226.1"/>
    </source>
</evidence>
<evidence type="ECO:0000259" key="4">
    <source>
        <dbReference type="Pfam" id="PF13579"/>
    </source>
</evidence>
<dbReference type="eggNOG" id="COG0438">
    <property type="taxonomic scope" value="Bacteria"/>
</dbReference>
<dbReference type="InterPro" id="IPR028098">
    <property type="entry name" value="Glyco_trans_4-like_N"/>
</dbReference>
<comment type="similarity">
    <text evidence="1">Belongs to the glycosyltransferase group 1 family. Glycosyltransferase 4 subfamily.</text>
</comment>
<dbReference type="AlphaFoldDB" id="I0IAD8"/>
<keyword evidence="2" id="KW-0328">Glycosyltransferase</keyword>
<dbReference type="PANTHER" id="PTHR12526:SF640">
    <property type="entry name" value="COLANIC ACID BIOSYNTHESIS GLYCOSYLTRANSFERASE WCAL-RELATED"/>
    <property type="match status" value="1"/>
</dbReference>
<dbReference type="RefSeq" id="WP_014435446.1">
    <property type="nucleotide sequence ID" value="NC_017080.1"/>
</dbReference>
<evidence type="ECO:0000256" key="1">
    <source>
        <dbReference type="ARBA" id="ARBA00009481"/>
    </source>
</evidence>
<dbReference type="Gene3D" id="3.40.50.2000">
    <property type="entry name" value="Glycogen Phosphorylase B"/>
    <property type="match status" value="2"/>
</dbReference>
<keyword evidence="6" id="KW-1185">Reference proteome</keyword>
<evidence type="ECO:0000313" key="6">
    <source>
        <dbReference type="Proteomes" id="UP000007881"/>
    </source>
</evidence>
<sequence length="399" mass="42601">MPHRSQSVLHVLGTLDPRCGGPPQVCAALSATQARRGDRVAVLTSHATDPEVLRDEYREKCPGFEEVRQLHAPPSKRLLLGSGLAADGLEALDRADVVHAHGVWEPVLVAAARRVRRRRGVFVLRPAGMLDPWSLAQKPLKKRLARALTHRAIFRGRGFVHALTDAEQEHVGSLAGVMPIRIVPNGVSDAMLRAAETRNPDTYRRTLPELGTDPYVLFLGRLHHKKGLDRLARAFSVLAERHDRVQLVVAGQEEGAGPEAARVLAAAGVSRRAHFVGPLLGEAKQAAMQGAACFALPSRQEGFSVAVLEALATGCPAVITPECHFDALEPAGAGRVVNGDDAAAVAAAWHGYLDSADARSAAGAAATRLVSSAFTWDHIAERLAGLYDDCLRDPGFGSA</sequence>
<dbReference type="Pfam" id="PF13579">
    <property type="entry name" value="Glyco_trans_4_4"/>
    <property type="match status" value="1"/>
</dbReference>
<name>I0IAD8_PHYMF</name>
<dbReference type="EMBL" id="AP012338">
    <property type="protein sequence ID" value="BAM02226.1"/>
    <property type="molecule type" value="Genomic_DNA"/>
</dbReference>
<accession>I0IAD8</accession>
<dbReference type="STRING" id="1142394.PSMK_00670"/>
<protein>
    <submittedName>
        <fullName evidence="5">Putative glycosyltransferase</fullName>
    </submittedName>
</protein>
<keyword evidence="3 5" id="KW-0808">Transferase</keyword>
<dbReference type="Proteomes" id="UP000007881">
    <property type="component" value="Chromosome"/>
</dbReference>
<proteinExistence type="inferred from homology"/>
<evidence type="ECO:0000256" key="3">
    <source>
        <dbReference type="ARBA" id="ARBA00022679"/>
    </source>
</evidence>
<dbReference type="SUPFAM" id="SSF53756">
    <property type="entry name" value="UDP-Glycosyltransferase/glycogen phosphorylase"/>
    <property type="match status" value="1"/>
</dbReference>
<dbReference type="Pfam" id="PF13692">
    <property type="entry name" value="Glyco_trans_1_4"/>
    <property type="match status" value="1"/>
</dbReference>
<gene>
    <name evidence="5" type="ordered locus">PSMK_00670</name>
</gene>
<dbReference type="GO" id="GO:0016757">
    <property type="term" value="F:glycosyltransferase activity"/>
    <property type="evidence" value="ECO:0007669"/>
    <property type="project" value="UniProtKB-KW"/>
</dbReference>
<dbReference type="KEGG" id="phm:PSMK_00670"/>
<dbReference type="PANTHER" id="PTHR12526">
    <property type="entry name" value="GLYCOSYLTRANSFERASE"/>
    <property type="match status" value="1"/>
</dbReference>
<reference evidence="5 6" key="1">
    <citation type="submission" date="2012-02" db="EMBL/GenBank/DDBJ databases">
        <title>Complete genome sequence of Phycisphaera mikurensis NBRC 102666.</title>
        <authorList>
            <person name="Ankai A."/>
            <person name="Hosoyama A."/>
            <person name="Terui Y."/>
            <person name="Sekine M."/>
            <person name="Fukai R."/>
            <person name="Kato Y."/>
            <person name="Nakamura S."/>
            <person name="Yamada-Narita S."/>
            <person name="Kawakoshi A."/>
            <person name="Fukunaga Y."/>
            <person name="Yamazaki S."/>
            <person name="Fujita N."/>
        </authorList>
    </citation>
    <scope>NUCLEOTIDE SEQUENCE [LARGE SCALE GENOMIC DNA]</scope>
    <source>
        <strain evidence="6">NBRC 102666 / KCTC 22515 / FYK2301M01</strain>
    </source>
</reference>
<organism evidence="5 6">
    <name type="scientific">Phycisphaera mikurensis (strain NBRC 102666 / KCTC 22515 / FYK2301M01)</name>
    <dbReference type="NCBI Taxonomy" id="1142394"/>
    <lineage>
        <taxon>Bacteria</taxon>
        <taxon>Pseudomonadati</taxon>
        <taxon>Planctomycetota</taxon>
        <taxon>Phycisphaerae</taxon>
        <taxon>Phycisphaerales</taxon>
        <taxon>Phycisphaeraceae</taxon>
        <taxon>Phycisphaera</taxon>
    </lineage>
</organism>
<dbReference type="HOGENOM" id="CLU_009583_2_1_0"/>